<dbReference type="CDD" id="cd06583">
    <property type="entry name" value="PGRP"/>
    <property type="match status" value="1"/>
</dbReference>
<dbReference type="InterPro" id="IPR002502">
    <property type="entry name" value="Amidase_domain"/>
</dbReference>
<evidence type="ECO:0000256" key="3">
    <source>
        <dbReference type="ARBA" id="ARBA00022801"/>
    </source>
</evidence>
<accession>A0AAU6WTY9</accession>
<evidence type="ECO:0000256" key="1">
    <source>
        <dbReference type="ARBA" id="ARBA00001561"/>
    </source>
</evidence>
<keyword evidence="3 6" id="KW-0378">Hydrolase</keyword>
<proteinExistence type="predicted"/>
<dbReference type="PANTHER" id="PTHR30417:SF1">
    <property type="entry name" value="N-ACETYLMURAMOYL-L-ALANINE AMIDASE AMID"/>
    <property type="match status" value="1"/>
</dbReference>
<dbReference type="Gene3D" id="2.30.30.40">
    <property type="entry name" value="SH3 Domains"/>
    <property type="match status" value="1"/>
</dbReference>
<dbReference type="Pfam" id="PF01510">
    <property type="entry name" value="Amidase_2"/>
    <property type="match status" value="1"/>
</dbReference>
<dbReference type="InterPro" id="IPR036505">
    <property type="entry name" value="Amidase/PGRP_sf"/>
</dbReference>
<dbReference type="InterPro" id="IPR003646">
    <property type="entry name" value="SH3-like_bac-type"/>
</dbReference>
<dbReference type="GO" id="GO:0009254">
    <property type="term" value="P:peptidoglycan turnover"/>
    <property type="evidence" value="ECO:0007669"/>
    <property type="project" value="TreeGrafter"/>
</dbReference>
<dbReference type="Pfam" id="PF08239">
    <property type="entry name" value="SH3_3"/>
    <property type="match status" value="1"/>
</dbReference>
<sequence>MKILNNKLSKTLSSESISFVSTPNKGGEIIPDSIIIHFTAGRSAESSVEWFKNPEAKASAHLVIDRDGKVIQMVEFNHKAWHAGVSRWSDRSGFNNFSIGIELDNPGRLTKVNDRFYSWFKKEYPKDVVVEARHKHEQEISYWHNFTDRQIESCFNVCKLLMENYNIQEVLGHEDIAPFRKNDPGPAFPMESFRAKLFGREDDTADVYKVTANQVNLRTGAGTEFQIIDKLQSDTKVEFVKSKSGWFYVYVLSKNIDGEPLYGWINGSLLRKA</sequence>
<dbReference type="Proteomes" id="UP001463665">
    <property type="component" value="Chromosome"/>
</dbReference>
<dbReference type="InterPro" id="IPR051206">
    <property type="entry name" value="NAMLAA_amidase_2"/>
</dbReference>
<dbReference type="GO" id="GO:0071555">
    <property type="term" value="P:cell wall organization"/>
    <property type="evidence" value="ECO:0007669"/>
    <property type="project" value="UniProtKB-KW"/>
</dbReference>
<organism evidence="6 7">
    <name type="scientific">Chryseobacterium endophyticum</name>
    <dbReference type="NCBI Taxonomy" id="1854762"/>
    <lineage>
        <taxon>Bacteria</taxon>
        <taxon>Pseudomonadati</taxon>
        <taxon>Bacteroidota</taxon>
        <taxon>Flavobacteriia</taxon>
        <taxon>Flavobacteriales</taxon>
        <taxon>Weeksellaceae</taxon>
        <taxon>Chryseobacterium group</taxon>
        <taxon>Chryseobacterium</taxon>
    </lineage>
</organism>
<dbReference type="AlphaFoldDB" id="A0AAU6WTY9"/>
<evidence type="ECO:0000313" key="7">
    <source>
        <dbReference type="Proteomes" id="UP001463665"/>
    </source>
</evidence>
<dbReference type="Gene3D" id="3.40.80.10">
    <property type="entry name" value="Peptidoglycan recognition protein-like"/>
    <property type="match status" value="1"/>
</dbReference>
<gene>
    <name evidence="6" type="ORF">AAFP95_05175</name>
</gene>
<evidence type="ECO:0000313" key="6">
    <source>
        <dbReference type="EMBL" id="XAO75342.1"/>
    </source>
</evidence>
<dbReference type="EC" id="3.5.1.28" evidence="2"/>
<evidence type="ECO:0000259" key="5">
    <source>
        <dbReference type="PROSITE" id="PS51781"/>
    </source>
</evidence>
<dbReference type="PROSITE" id="PS51781">
    <property type="entry name" value="SH3B"/>
    <property type="match status" value="1"/>
</dbReference>
<evidence type="ECO:0000256" key="4">
    <source>
        <dbReference type="ARBA" id="ARBA00023316"/>
    </source>
</evidence>
<dbReference type="GO" id="GO:0009253">
    <property type="term" value="P:peptidoglycan catabolic process"/>
    <property type="evidence" value="ECO:0007669"/>
    <property type="project" value="InterPro"/>
</dbReference>
<dbReference type="RefSeq" id="WP_294238693.1">
    <property type="nucleotide sequence ID" value="NZ_CP154834.1"/>
</dbReference>
<feature type="domain" description="SH3b" evidence="5">
    <location>
        <begin position="205"/>
        <end position="273"/>
    </location>
</feature>
<keyword evidence="7" id="KW-1185">Reference proteome</keyword>
<dbReference type="PANTHER" id="PTHR30417">
    <property type="entry name" value="N-ACETYLMURAMOYL-L-ALANINE AMIDASE AMID"/>
    <property type="match status" value="1"/>
</dbReference>
<dbReference type="SUPFAM" id="SSF55846">
    <property type="entry name" value="N-acetylmuramoyl-L-alanine amidase-like"/>
    <property type="match status" value="1"/>
</dbReference>
<reference evidence="6 7" key="1">
    <citation type="submission" date="2024-04" db="EMBL/GenBank/DDBJ databases">
        <title>Genome sequencing and assembly of rice foliar adapted Chryseobacterium endophyticum OsEnb-ALM-A6.</title>
        <authorList>
            <person name="Kumar S."/>
            <person name="Javed M."/>
            <person name="Chouhan V."/>
            <person name="Charishma K."/>
            <person name="Patel A."/>
            <person name="Kumar M."/>
            <person name="Sahu K.P."/>
            <person name="Kumar A."/>
        </authorList>
    </citation>
    <scope>NUCLEOTIDE SEQUENCE [LARGE SCALE GENOMIC DNA]</scope>
    <source>
        <strain evidence="6 7">OsEnb-ALM-A6</strain>
    </source>
</reference>
<comment type="catalytic activity">
    <reaction evidence="1">
        <text>Hydrolyzes the link between N-acetylmuramoyl residues and L-amino acid residues in certain cell-wall glycopeptides.</text>
        <dbReference type="EC" id="3.5.1.28"/>
    </reaction>
</comment>
<dbReference type="SMART" id="SM00644">
    <property type="entry name" value="Ami_2"/>
    <property type="match status" value="1"/>
</dbReference>
<name>A0AAU6WTY9_9FLAO</name>
<evidence type="ECO:0000256" key="2">
    <source>
        <dbReference type="ARBA" id="ARBA00011901"/>
    </source>
</evidence>
<keyword evidence="4" id="KW-0961">Cell wall biogenesis/degradation</keyword>
<dbReference type="EMBL" id="CP154834">
    <property type="protein sequence ID" value="XAO75342.1"/>
    <property type="molecule type" value="Genomic_DNA"/>
</dbReference>
<protein>
    <recommendedName>
        <fullName evidence="2">N-acetylmuramoyl-L-alanine amidase</fullName>
        <ecNumber evidence="2">3.5.1.28</ecNumber>
    </recommendedName>
</protein>
<dbReference type="GO" id="GO:0008745">
    <property type="term" value="F:N-acetylmuramoyl-L-alanine amidase activity"/>
    <property type="evidence" value="ECO:0007669"/>
    <property type="project" value="UniProtKB-EC"/>
</dbReference>
<dbReference type="SMART" id="SM00287">
    <property type="entry name" value="SH3b"/>
    <property type="match status" value="1"/>
</dbReference>